<protein>
    <submittedName>
        <fullName evidence="4">Prepilin-type N-terminal cleavage/methylation domain-containing protein</fullName>
    </submittedName>
</protein>
<proteinExistence type="predicted"/>
<dbReference type="Pfam" id="PF07963">
    <property type="entry name" value="N_methyl"/>
    <property type="match status" value="1"/>
</dbReference>
<dbReference type="RefSeq" id="WP_119151604.1">
    <property type="nucleotide sequence ID" value="NZ_JBHSOV010000052.1"/>
</dbReference>
<dbReference type="OrthoDB" id="2680702at2"/>
<dbReference type="InterPro" id="IPR012902">
    <property type="entry name" value="N_methyl_site"/>
</dbReference>
<dbReference type="GO" id="GO:0030420">
    <property type="term" value="P:establishment of competence for transformation"/>
    <property type="evidence" value="ECO:0007669"/>
    <property type="project" value="UniProtKB-KW"/>
</dbReference>
<evidence type="ECO:0000313" key="5">
    <source>
        <dbReference type="Proteomes" id="UP000266340"/>
    </source>
</evidence>
<dbReference type="PROSITE" id="PS00409">
    <property type="entry name" value="PROKAR_NTER_METHYL"/>
    <property type="match status" value="1"/>
</dbReference>
<feature type="transmembrane region" description="Helical" evidence="3">
    <location>
        <begin position="12"/>
        <end position="34"/>
    </location>
</feature>
<keyword evidence="2" id="KW-0178">Competence</keyword>
<dbReference type="GO" id="GO:0009986">
    <property type="term" value="C:cell surface"/>
    <property type="evidence" value="ECO:0007669"/>
    <property type="project" value="UniProtKB-SubCell"/>
</dbReference>
<sequence length="211" mass="23194">MLKYANNQKGLTLIELLGAIALSAIVTTTAFFIFSGLTNFTQASSKEGRQAQNEAKFALSQLSTRLQDSIGIFAPTDKNELRYSVFVDETKVAYKAVYYENGTLTLYDFVGTTGDWSDDKVSLKSTPPAPRTSYADLYKKKYTLAQNLFAAPTYNTKSAGALTALVGSATKNSLIEISIKYKNTSRAFDGTLQFTGEKTLQTTFKRFNDGL</sequence>
<comment type="caution">
    <text evidence="4">The sequence shown here is derived from an EMBL/GenBank/DDBJ whole genome shotgun (WGS) entry which is preliminary data.</text>
</comment>
<keyword evidence="3" id="KW-0812">Transmembrane</keyword>
<evidence type="ECO:0000256" key="2">
    <source>
        <dbReference type="ARBA" id="ARBA00023287"/>
    </source>
</evidence>
<evidence type="ECO:0000256" key="3">
    <source>
        <dbReference type="SAM" id="Phobius"/>
    </source>
</evidence>
<name>A0A398CFY3_9BACL</name>
<keyword evidence="5" id="KW-1185">Reference proteome</keyword>
<dbReference type="AlphaFoldDB" id="A0A398CFY3"/>
<comment type="subcellular location">
    <subcellularLocation>
        <location evidence="1">Cell surface</location>
    </subcellularLocation>
</comment>
<keyword evidence="3" id="KW-0472">Membrane</keyword>
<evidence type="ECO:0000313" key="4">
    <source>
        <dbReference type="EMBL" id="RIE01345.1"/>
    </source>
</evidence>
<dbReference type="EMBL" id="QXJM01000040">
    <property type="protein sequence ID" value="RIE01345.1"/>
    <property type="molecule type" value="Genomic_DNA"/>
</dbReference>
<organism evidence="4 5">
    <name type="scientific">Cohnella faecalis</name>
    <dbReference type="NCBI Taxonomy" id="2315694"/>
    <lineage>
        <taxon>Bacteria</taxon>
        <taxon>Bacillati</taxon>
        <taxon>Bacillota</taxon>
        <taxon>Bacilli</taxon>
        <taxon>Bacillales</taxon>
        <taxon>Paenibacillaceae</taxon>
        <taxon>Cohnella</taxon>
    </lineage>
</organism>
<reference evidence="4 5" key="1">
    <citation type="submission" date="2018-09" db="EMBL/GenBank/DDBJ databases">
        <title>Cohnella cavernae sp. nov., isolated from a karst cave.</title>
        <authorList>
            <person name="Zhu H."/>
        </authorList>
    </citation>
    <scope>NUCLEOTIDE SEQUENCE [LARGE SCALE GENOMIC DNA]</scope>
    <source>
        <strain evidence="4 5">K2E09-144</strain>
    </source>
</reference>
<evidence type="ECO:0000256" key="1">
    <source>
        <dbReference type="ARBA" id="ARBA00004241"/>
    </source>
</evidence>
<gene>
    <name evidence="4" type="ORF">D3H35_23520</name>
</gene>
<accession>A0A398CFY3</accession>
<dbReference type="NCBIfam" id="TIGR02532">
    <property type="entry name" value="IV_pilin_GFxxxE"/>
    <property type="match status" value="1"/>
</dbReference>
<dbReference type="Proteomes" id="UP000266340">
    <property type="component" value="Unassembled WGS sequence"/>
</dbReference>
<keyword evidence="3" id="KW-1133">Transmembrane helix</keyword>